<proteinExistence type="predicted"/>
<dbReference type="OrthoDB" id="8420594at2"/>
<dbReference type="RefSeq" id="WP_133770763.1">
    <property type="nucleotide sequence ID" value="NZ_SNZR01000013.1"/>
</dbReference>
<dbReference type="Pfam" id="PF10932">
    <property type="entry name" value="DUF2783"/>
    <property type="match status" value="1"/>
</dbReference>
<organism evidence="1 2">
    <name type="scientific">Enterovirga rhinocerotis</name>
    <dbReference type="NCBI Taxonomy" id="1339210"/>
    <lineage>
        <taxon>Bacteria</taxon>
        <taxon>Pseudomonadati</taxon>
        <taxon>Pseudomonadota</taxon>
        <taxon>Alphaproteobacteria</taxon>
        <taxon>Hyphomicrobiales</taxon>
        <taxon>Methylobacteriaceae</taxon>
        <taxon>Enterovirga</taxon>
    </lineage>
</organism>
<dbReference type="AlphaFoldDB" id="A0A4R7BVG0"/>
<keyword evidence="2" id="KW-1185">Reference proteome</keyword>
<comment type="caution">
    <text evidence="1">The sequence shown here is derived from an EMBL/GenBank/DDBJ whole genome shotgun (WGS) entry which is preliminary data.</text>
</comment>
<sequence length="75" mass="8216">MLNTETNLPSPDDFYEELVALHRDLTPEQSRQVNARLILLLANHVGDPAVLREAMARARRGIEPAGGDATLPARA</sequence>
<protein>
    <submittedName>
        <fullName evidence="1">Uncharacterized protein DUF2783</fullName>
    </submittedName>
</protein>
<accession>A0A4R7BVG0</accession>
<gene>
    <name evidence="1" type="ORF">EV668_2674</name>
</gene>
<dbReference type="Proteomes" id="UP000295122">
    <property type="component" value="Unassembled WGS sequence"/>
</dbReference>
<dbReference type="EMBL" id="SNZR01000013">
    <property type="protein sequence ID" value="TDR89838.1"/>
    <property type="molecule type" value="Genomic_DNA"/>
</dbReference>
<dbReference type="InterPro" id="IPR021233">
    <property type="entry name" value="DUF2783"/>
</dbReference>
<evidence type="ECO:0000313" key="2">
    <source>
        <dbReference type="Proteomes" id="UP000295122"/>
    </source>
</evidence>
<name>A0A4R7BVG0_9HYPH</name>
<evidence type="ECO:0000313" key="1">
    <source>
        <dbReference type="EMBL" id="TDR89838.1"/>
    </source>
</evidence>
<reference evidence="1 2" key="1">
    <citation type="submission" date="2019-03" db="EMBL/GenBank/DDBJ databases">
        <title>Genomic Encyclopedia of Type Strains, Phase IV (KMG-IV): sequencing the most valuable type-strain genomes for metagenomic binning, comparative biology and taxonomic classification.</title>
        <authorList>
            <person name="Goeker M."/>
        </authorList>
    </citation>
    <scope>NUCLEOTIDE SEQUENCE [LARGE SCALE GENOMIC DNA]</scope>
    <source>
        <strain evidence="1 2">DSM 25903</strain>
    </source>
</reference>